<sequence>MEIDNGKETTIELLGVVGFFATAGGIIQSFMFLKFSWVLLVALIVYTVVFCSFVLFYKMNPLSVAALLVSGILLFLLQVLFLLGGGILWLSVVLCIFTIITVVLIYIQELHHYMRTVEQGSQLPIG</sequence>
<gene>
    <name evidence="2" type="ORF">SY85_16955</name>
</gene>
<dbReference type="Proteomes" id="UP000077177">
    <property type="component" value="Chromosome"/>
</dbReference>
<feature type="transmembrane region" description="Helical" evidence="1">
    <location>
        <begin position="37"/>
        <end position="57"/>
    </location>
</feature>
<protein>
    <submittedName>
        <fullName evidence="2">Uncharacterized protein</fullName>
    </submittedName>
</protein>
<evidence type="ECO:0000256" key="1">
    <source>
        <dbReference type="SAM" id="Phobius"/>
    </source>
</evidence>
<keyword evidence="1" id="KW-0812">Transmembrane</keyword>
<dbReference type="RefSeq" id="WP_066406069.1">
    <property type="nucleotide sequence ID" value="NZ_CP011390.1"/>
</dbReference>
<keyword evidence="1" id="KW-0472">Membrane</keyword>
<dbReference type="AlphaFoldDB" id="A0A172TY16"/>
<feature type="transmembrane region" description="Helical" evidence="1">
    <location>
        <begin position="64"/>
        <end position="81"/>
    </location>
</feature>
<accession>A0A172TY16</accession>
<evidence type="ECO:0000313" key="3">
    <source>
        <dbReference type="Proteomes" id="UP000077177"/>
    </source>
</evidence>
<feature type="transmembrane region" description="Helical" evidence="1">
    <location>
        <begin position="87"/>
        <end position="107"/>
    </location>
</feature>
<evidence type="ECO:0000313" key="2">
    <source>
        <dbReference type="EMBL" id="ANE51930.1"/>
    </source>
</evidence>
<organism evidence="2 3">
    <name type="scientific">Flavisolibacter tropicus</name>
    <dbReference type="NCBI Taxonomy" id="1492898"/>
    <lineage>
        <taxon>Bacteria</taxon>
        <taxon>Pseudomonadati</taxon>
        <taxon>Bacteroidota</taxon>
        <taxon>Chitinophagia</taxon>
        <taxon>Chitinophagales</taxon>
        <taxon>Chitinophagaceae</taxon>
        <taxon>Flavisolibacter</taxon>
    </lineage>
</organism>
<feature type="transmembrane region" description="Helical" evidence="1">
    <location>
        <begin position="12"/>
        <end position="31"/>
    </location>
</feature>
<proteinExistence type="predicted"/>
<name>A0A172TY16_9BACT</name>
<dbReference type="EMBL" id="CP011390">
    <property type="protein sequence ID" value="ANE51930.1"/>
    <property type="molecule type" value="Genomic_DNA"/>
</dbReference>
<reference evidence="3" key="1">
    <citation type="submission" date="2015-01" db="EMBL/GenBank/DDBJ databases">
        <title>Flavisolibacter sp./LCS9/ whole genome sequencing.</title>
        <authorList>
            <person name="Kim M.K."/>
            <person name="Srinivasan S."/>
            <person name="Lee J.-J."/>
        </authorList>
    </citation>
    <scope>NUCLEOTIDE SEQUENCE [LARGE SCALE GENOMIC DNA]</scope>
    <source>
        <strain evidence="3">LCS9</strain>
    </source>
</reference>
<reference evidence="2 3" key="2">
    <citation type="journal article" date="2016" name="Int. J. Syst. Evol. Microbiol.">
        <title>Flavisolibacter tropicus sp. nov., isolated from tropical soil.</title>
        <authorList>
            <person name="Lee J.J."/>
            <person name="Kang M.S."/>
            <person name="Kim G.S."/>
            <person name="Lee C.S."/>
            <person name="Lim S."/>
            <person name="Lee J."/>
            <person name="Roh S.H."/>
            <person name="Kang H."/>
            <person name="Ha J.M."/>
            <person name="Bae S."/>
            <person name="Jung H.Y."/>
            <person name="Kim M.K."/>
        </authorList>
    </citation>
    <scope>NUCLEOTIDE SEQUENCE [LARGE SCALE GENOMIC DNA]</scope>
    <source>
        <strain evidence="2 3">LCS9</strain>
    </source>
</reference>
<dbReference type="KEGG" id="fla:SY85_16955"/>
<keyword evidence="1" id="KW-1133">Transmembrane helix</keyword>
<keyword evidence="3" id="KW-1185">Reference proteome</keyword>